<dbReference type="Proteomes" id="UP000198781">
    <property type="component" value="Unassembled WGS sequence"/>
</dbReference>
<accession>A0A1G6ICB7</accession>
<reference evidence="1 2" key="1">
    <citation type="submission" date="2016-10" db="EMBL/GenBank/DDBJ databases">
        <authorList>
            <person name="de Groot N.N."/>
        </authorList>
    </citation>
    <scope>NUCLEOTIDE SEQUENCE [LARGE SCALE GENOMIC DNA]</scope>
    <source>
        <strain evidence="1 2">DSM 16619</strain>
    </source>
</reference>
<evidence type="ECO:0000313" key="1">
    <source>
        <dbReference type="EMBL" id="SDC03645.1"/>
    </source>
</evidence>
<evidence type="ECO:0000313" key="2">
    <source>
        <dbReference type="Proteomes" id="UP000198781"/>
    </source>
</evidence>
<name>A0A1G6ICB7_9BURK</name>
<dbReference type="STRING" id="187868.SAMN05192589_101120"/>
<sequence length="71" mass="7338">MDVSLSQSVVNTATAMASQKNSDALNIRVLKKALDTQEASAALLIDSMKQSMPQPGLATSGALGTQVNTFA</sequence>
<dbReference type="EMBL" id="FMZC01000001">
    <property type="protein sequence ID" value="SDC03645.1"/>
    <property type="molecule type" value="Genomic_DNA"/>
</dbReference>
<organism evidence="1 2">
    <name type="scientific">Paracidovorax valerianellae</name>
    <dbReference type="NCBI Taxonomy" id="187868"/>
    <lineage>
        <taxon>Bacteria</taxon>
        <taxon>Pseudomonadati</taxon>
        <taxon>Pseudomonadota</taxon>
        <taxon>Betaproteobacteria</taxon>
        <taxon>Burkholderiales</taxon>
        <taxon>Comamonadaceae</taxon>
        <taxon>Paracidovorax</taxon>
    </lineage>
</organism>
<dbReference type="InterPro" id="IPR025906">
    <property type="entry name" value="YjfB_motility"/>
</dbReference>
<proteinExistence type="predicted"/>
<keyword evidence="2" id="KW-1185">Reference proteome</keyword>
<protein>
    <submittedName>
        <fullName evidence="1">Putative motility protein</fullName>
    </submittedName>
</protein>
<dbReference type="OrthoDB" id="8821096at2"/>
<gene>
    <name evidence="1" type="ORF">SAMN05192589_101120</name>
</gene>
<dbReference type="Pfam" id="PF14070">
    <property type="entry name" value="YjfB_motility"/>
    <property type="match status" value="1"/>
</dbReference>
<dbReference type="RefSeq" id="WP_092740019.1">
    <property type="nucleotide sequence ID" value="NZ_FMZC01000001.1"/>
</dbReference>
<dbReference type="AlphaFoldDB" id="A0A1G6ICB7"/>